<keyword evidence="4" id="KW-0479">Metal-binding</keyword>
<evidence type="ECO:0000256" key="5">
    <source>
        <dbReference type="SAM" id="MobiDB-lite"/>
    </source>
</evidence>
<feature type="compositionally biased region" description="Low complexity" evidence="5">
    <location>
        <begin position="52"/>
        <end position="77"/>
    </location>
</feature>
<keyword evidence="8" id="KW-1185">Reference proteome</keyword>
<dbReference type="GO" id="GO:0016740">
    <property type="term" value="F:transferase activity"/>
    <property type="evidence" value="ECO:0007669"/>
    <property type="project" value="UniProtKB-KW"/>
</dbReference>
<dbReference type="AlphaFoldDB" id="A0A9N9V4W3"/>
<keyword evidence="2" id="KW-0808">Transferase</keyword>
<evidence type="ECO:0000256" key="3">
    <source>
        <dbReference type="ARBA" id="ARBA00023027"/>
    </source>
</evidence>
<dbReference type="GO" id="GO:0070403">
    <property type="term" value="F:NAD+ binding"/>
    <property type="evidence" value="ECO:0007669"/>
    <property type="project" value="InterPro"/>
</dbReference>
<organism evidence="7 8">
    <name type="scientific">Clonostachys rhizophaga</name>
    <dbReference type="NCBI Taxonomy" id="160324"/>
    <lineage>
        <taxon>Eukaryota</taxon>
        <taxon>Fungi</taxon>
        <taxon>Dikarya</taxon>
        <taxon>Ascomycota</taxon>
        <taxon>Pezizomycotina</taxon>
        <taxon>Sordariomycetes</taxon>
        <taxon>Hypocreomycetidae</taxon>
        <taxon>Hypocreales</taxon>
        <taxon>Bionectriaceae</taxon>
        <taxon>Clonostachys</taxon>
    </lineage>
</organism>
<feature type="compositionally biased region" description="Polar residues" evidence="5">
    <location>
        <begin position="19"/>
        <end position="47"/>
    </location>
</feature>
<evidence type="ECO:0000256" key="4">
    <source>
        <dbReference type="PROSITE-ProRule" id="PRU00236"/>
    </source>
</evidence>
<gene>
    <name evidence="7" type="ORF">CRHIZ90672A_00007331</name>
</gene>
<dbReference type="InterPro" id="IPR026591">
    <property type="entry name" value="Sirtuin_cat_small_dom_sf"/>
</dbReference>
<comment type="similarity">
    <text evidence="1">Belongs to the sirtuin family. Class I subfamily.</text>
</comment>
<evidence type="ECO:0000313" key="8">
    <source>
        <dbReference type="Proteomes" id="UP000696573"/>
    </source>
</evidence>
<feature type="domain" description="Deacetylase sirtuin-type" evidence="6">
    <location>
        <begin position="117"/>
        <end position="439"/>
    </location>
</feature>
<dbReference type="PANTHER" id="PTHR47651">
    <property type="entry name" value="NAD-DEPENDENT HISTONE DEACETYLASE HST4"/>
    <property type="match status" value="1"/>
</dbReference>
<dbReference type="Pfam" id="PF02146">
    <property type="entry name" value="SIR2"/>
    <property type="match status" value="1"/>
</dbReference>
<dbReference type="PROSITE" id="PS50305">
    <property type="entry name" value="SIRTUIN"/>
    <property type="match status" value="1"/>
</dbReference>
<dbReference type="OrthoDB" id="2919105at2759"/>
<evidence type="ECO:0000313" key="7">
    <source>
        <dbReference type="EMBL" id="CAH0016152.1"/>
    </source>
</evidence>
<feature type="region of interest" description="Disordered" evidence="5">
    <location>
        <begin position="1"/>
        <end position="110"/>
    </location>
</feature>
<dbReference type="Proteomes" id="UP000696573">
    <property type="component" value="Unassembled WGS sequence"/>
</dbReference>
<feature type="region of interest" description="Disordered" evidence="5">
    <location>
        <begin position="586"/>
        <end position="621"/>
    </location>
</feature>
<dbReference type="PANTHER" id="PTHR47651:SF17">
    <property type="entry name" value="DEACETYLASE SIRTUIN-TYPE DOMAIN-CONTAINING PROTEIN"/>
    <property type="match status" value="1"/>
</dbReference>
<dbReference type="InterPro" id="IPR003000">
    <property type="entry name" value="Sirtuin"/>
</dbReference>
<feature type="compositionally biased region" description="Low complexity" evidence="5">
    <location>
        <begin position="1"/>
        <end position="18"/>
    </location>
</feature>
<proteinExistence type="inferred from homology"/>
<dbReference type="Gene3D" id="3.40.50.1220">
    <property type="entry name" value="TPP-binding domain"/>
    <property type="match status" value="1"/>
</dbReference>
<accession>A0A9N9V4W3</accession>
<sequence length="621" mass="67928">MEPISSSPLSSVASAPDSEFSSPLSRLSKTPSLPNSPENTIVMSQDPANRYPSPMSTTPSSGTQTPSKSASSSRAGSRPPPSNADLPVEDRPPPAKKRRVAAPPKVRTTEYLDLSKPDPEFSADDEVLRQRLVTALKKKKKIVVIAGAGISVSANIPDFRSSTGLFAAPGSQNQKMRASGKHLFDASVYKHDASTQSFHTMVREMAEMANKAKPTPFHQMLASLAQEGRLLRLYTQNIDCIDTSMKPLATQVPLNPKGPWPKAIQMHGGLEKMVCTKCGDLSPFRGEVFDGPEAPLCAACEELESVRVEYAKKRGRGIGRLRPRFVLYNEYNPDEEAIGHVCRADLKTRPDAVLVVGTSLKVPGTRRLVKEMCQVTRGRRDGFTAWINVDSEPKGAEFKDCWDVVVRSKCDVVAREVALPPWDCTLGDDYKVTPEEHQENEKRWNTPALSPKFEVHVPVKPKAMEEIAAMPTPVSSPGRSAEPQPQLAKKTKQSKLAFGAASHASKKPIKVTKPRVRKPKKAKNNKDVASNTMLDSFKSVKNVVGRPGKGAAKSLEKDVIEVLPLQPSTGDNIIIKQEVIVKGFDEIGSDQPTTPDHKRPYFKETISPKSLPKGMGRLIDV</sequence>
<feature type="active site" description="Proton acceptor" evidence="4">
    <location>
        <position position="267"/>
    </location>
</feature>
<feature type="binding site" evidence="4">
    <location>
        <position position="300"/>
    </location>
    <ligand>
        <name>Zn(2+)</name>
        <dbReference type="ChEBI" id="CHEBI:29105"/>
    </ligand>
</feature>
<dbReference type="EMBL" id="CABFNQ020000461">
    <property type="protein sequence ID" value="CAH0016152.1"/>
    <property type="molecule type" value="Genomic_DNA"/>
</dbReference>
<dbReference type="Gene3D" id="3.30.1600.10">
    <property type="entry name" value="SIR2/SIRT2 'Small Domain"/>
    <property type="match status" value="1"/>
</dbReference>
<evidence type="ECO:0000256" key="1">
    <source>
        <dbReference type="ARBA" id="ARBA00006924"/>
    </source>
</evidence>
<reference evidence="7" key="1">
    <citation type="submission" date="2021-10" db="EMBL/GenBank/DDBJ databases">
        <authorList>
            <person name="Piombo E."/>
        </authorList>
    </citation>
    <scope>NUCLEOTIDE SEQUENCE</scope>
</reference>
<feature type="binding site" evidence="4">
    <location>
        <position position="275"/>
    </location>
    <ligand>
        <name>Zn(2+)</name>
        <dbReference type="ChEBI" id="CHEBI:29105"/>
    </ligand>
</feature>
<feature type="binding site" evidence="4">
    <location>
        <position position="278"/>
    </location>
    <ligand>
        <name>Zn(2+)</name>
        <dbReference type="ChEBI" id="CHEBI:29105"/>
    </ligand>
</feature>
<feature type="binding site" evidence="4">
    <location>
        <position position="297"/>
    </location>
    <ligand>
        <name>Zn(2+)</name>
        <dbReference type="ChEBI" id="CHEBI:29105"/>
    </ligand>
</feature>
<dbReference type="SUPFAM" id="SSF52467">
    <property type="entry name" value="DHS-like NAD/FAD-binding domain"/>
    <property type="match status" value="1"/>
</dbReference>
<evidence type="ECO:0000259" key="6">
    <source>
        <dbReference type="PROSITE" id="PS50305"/>
    </source>
</evidence>
<dbReference type="InterPro" id="IPR026590">
    <property type="entry name" value="Ssirtuin_cat_dom"/>
</dbReference>
<name>A0A9N9V4W3_9HYPO</name>
<keyword evidence="3" id="KW-0520">NAD</keyword>
<dbReference type="GO" id="GO:0046872">
    <property type="term" value="F:metal ion binding"/>
    <property type="evidence" value="ECO:0007669"/>
    <property type="project" value="UniProtKB-KW"/>
</dbReference>
<comment type="caution">
    <text evidence="7">The sequence shown here is derived from an EMBL/GenBank/DDBJ whole genome shotgun (WGS) entry which is preliminary data.</text>
</comment>
<protein>
    <recommendedName>
        <fullName evidence="6">Deacetylase sirtuin-type domain-containing protein</fullName>
    </recommendedName>
</protein>
<dbReference type="InterPro" id="IPR029035">
    <property type="entry name" value="DHS-like_NAD/FAD-binding_dom"/>
</dbReference>
<keyword evidence="4" id="KW-0862">Zinc</keyword>
<feature type="region of interest" description="Disordered" evidence="5">
    <location>
        <begin position="471"/>
        <end position="491"/>
    </location>
</feature>
<evidence type="ECO:0000256" key="2">
    <source>
        <dbReference type="ARBA" id="ARBA00022679"/>
    </source>
</evidence>